<gene>
    <name evidence="1" type="ORF">BGZ65_006304</name>
</gene>
<protein>
    <submittedName>
        <fullName evidence="1">Uncharacterized protein</fullName>
    </submittedName>
</protein>
<name>A0A9P6MGF8_9FUNG</name>
<dbReference type="EMBL" id="JAAAHW010000897">
    <property type="protein sequence ID" value="KAF9998173.1"/>
    <property type="molecule type" value="Genomic_DNA"/>
</dbReference>
<accession>A0A9P6MGF8</accession>
<dbReference type="AlphaFoldDB" id="A0A9P6MGF8"/>
<reference evidence="1" key="1">
    <citation type="journal article" date="2020" name="Fungal Divers.">
        <title>Resolving the Mortierellaceae phylogeny through synthesis of multi-gene phylogenetics and phylogenomics.</title>
        <authorList>
            <person name="Vandepol N."/>
            <person name="Liber J."/>
            <person name="Desiro A."/>
            <person name="Na H."/>
            <person name="Kennedy M."/>
            <person name="Barry K."/>
            <person name="Grigoriev I.V."/>
            <person name="Miller A.N."/>
            <person name="O'Donnell K."/>
            <person name="Stajich J.E."/>
            <person name="Bonito G."/>
        </authorList>
    </citation>
    <scope>NUCLEOTIDE SEQUENCE</scope>
    <source>
        <strain evidence="1">MES-2147</strain>
    </source>
</reference>
<dbReference type="Proteomes" id="UP000749646">
    <property type="component" value="Unassembled WGS sequence"/>
</dbReference>
<sequence>MPTYRATLDGAREQLKAYRRRESKITRGTLQIDHAGPTYDVTEDAKLKHELEITSSELLSKIEEYEGLVKELIASHQIGDDAQSILPPKTVADSHHFVYQSNKTDSATLDMSILRFGLAKMRSFKSVDENDIENNTQNDIENDLFSLQLLAQNS</sequence>
<evidence type="ECO:0000313" key="1">
    <source>
        <dbReference type="EMBL" id="KAF9998173.1"/>
    </source>
</evidence>
<keyword evidence="2" id="KW-1185">Reference proteome</keyword>
<proteinExistence type="predicted"/>
<evidence type="ECO:0000313" key="2">
    <source>
        <dbReference type="Proteomes" id="UP000749646"/>
    </source>
</evidence>
<comment type="caution">
    <text evidence="1">The sequence shown here is derived from an EMBL/GenBank/DDBJ whole genome shotgun (WGS) entry which is preliminary data.</text>
</comment>
<organism evidence="1 2">
    <name type="scientific">Modicella reniformis</name>
    <dbReference type="NCBI Taxonomy" id="1440133"/>
    <lineage>
        <taxon>Eukaryota</taxon>
        <taxon>Fungi</taxon>
        <taxon>Fungi incertae sedis</taxon>
        <taxon>Mucoromycota</taxon>
        <taxon>Mortierellomycotina</taxon>
        <taxon>Mortierellomycetes</taxon>
        <taxon>Mortierellales</taxon>
        <taxon>Mortierellaceae</taxon>
        <taxon>Modicella</taxon>
    </lineage>
</organism>